<dbReference type="InterPro" id="IPR016032">
    <property type="entry name" value="Sig_transdc_resp-reg_C-effctor"/>
</dbReference>
<dbReference type="CDD" id="cd06170">
    <property type="entry name" value="LuxR_C_like"/>
    <property type="match status" value="1"/>
</dbReference>
<dbReference type="PANTHER" id="PTHR43214:SF42">
    <property type="entry name" value="TRANSCRIPTIONAL REGULATORY PROTEIN DESR"/>
    <property type="match status" value="1"/>
</dbReference>
<protein>
    <submittedName>
        <fullName evidence="6">Nitrate/nitrite response regulator protein NarL</fullName>
    </submittedName>
</protein>
<comment type="caution">
    <text evidence="6">The sequence shown here is derived from an EMBL/GenBank/DDBJ whole genome shotgun (WGS) entry which is preliminary data.</text>
</comment>
<dbReference type="Gene3D" id="3.40.50.2300">
    <property type="match status" value="1"/>
</dbReference>
<dbReference type="InterPro" id="IPR039420">
    <property type="entry name" value="WalR-like"/>
</dbReference>
<proteinExistence type="predicted"/>
<dbReference type="Pfam" id="PF00072">
    <property type="entry name" value="Response_reg"/>
    <property type="match status" value="1"/>
</dbReference>
<keyword evidence="1 3" id="KW-0597">Phosphoprotein</keyword>
<dbReference type="PRINTS" id="PR00038">
    <property type="entry name" value="HTHLUXR"/>
</dbReference>
<accession>A0ABQ2CPV2</accession>
<evidence type="ECO:0000256" key="3">
    <source>
        <dbReference type="PROSITE-ProRule" id="PRU00169"/>
    </source>
</evidence>
<dbReference type="SUPFAM" id="SSF46894">
    <property type="entry name" value="C-terminal effector domain of the bipartite response regulators"/>
    <property type="match status" value="1"/>
</dbReference>
<sequence>MPIATLPPDTRLLLIDDHQIYLDGLTLTLNNLCQGITLDHARTSSEALEQVGQHTYDLVLLDLHLPDGNGLHLLEKLQAADSLTPVAILTGSNNPSDMEAALNKGAAGFISKTADGPTLISAALRLLFGEQVLIADESQQVDRRTLAREFGITPRQLEILDLLAEGLPNKVICQRLSLSEDTVKTHLKAVFAALGCHNRTECVNTARKKGLVSS</sequence>
<reference evidence="7" key="1">
    <citation type="journal article" date="2019" name="Int. J. Syst. Evol. Microbiol.">
        <title>The Global Catalogue of Microorganisms (GCM) 10K type strain sequencing project: providing services to taxonomists for standard genome sequencing and annotation.</title>
        <authorList>
            <consortium name="The Broad Institute Genomics Platform"/>
            <consortium name="The Broad Institute Genome Sequencing Center for Infectious Disease"/>
            <person name="Wu L."/>
            <person name="Ma J."/>
        </authorList>
    </citation>
    <scope>NUCLEOTIDE SEQUENCE [LARGE SCALE GENOMIC DNA]</scope>
    <source>
        <strain evidence="7">JCM 11590</strain>
    </source>
</reference>
<keyword evidence="2" id="KW-0238">DNA-binding</keyword>
<dbReference type="InterPro" id="IPR036388">
    <property type="entry name" value="WH-like_DNA-bd_sf"/>
</dbReference>
<dbReference type="EMBL" id="BMNN01000002">
    <property type="protein sequence ID" value="GGI97687.1"/>
    <property type="molecule type" value="Genomic_DNA"/>
</dbReference>
<dbReference type="SMART" id="SM00421">
    <property type="entry name" value="HTH_LUXR"/>
    <property type="match status" value="1"/>
</dbReference>
<dbReference type="Gene3D" id="1.10.10.10">
    <property type="entry name" value="Winged helix-like DNA-binding domain superfamily/Winged helix DNA-binding domain"/>
    <property type="match status" value="1"/>
</dbReference>
<dbReference type="Proteomes" id="UP000633263">
    <property type="component" value="Unassembled WGS sequence"/>
</dbReference>
<dbReference type="SUPFAM" id="SSF52172">
    <property type="entry name" value="CheY-like"/>
    <property type="match status" value="1"/>
</dbReference>
<dbReference type="InterPro" id="IPR000792">
    <property type="entry name" value="Tscrpt_reg_LuxR_C"/>
</dbReference>
<dbReference type="InterPro" id="IPR001789">
    <property type="entry name" value="Sig_transdc_resp-reg_receiver"/>
</dbReference>
<feature type="domain" description="Response regulatory" evidence="5">
    <location>
        <begin position="11"/>
        <end position="127"/>
    </location>
</feature>
<evidence type="ECO:0000256" key="1">
    <source>
        <dbReference type="ARBA" id="ARBA00022553"/>
    </source>
</evidence>
<evidence type="ECO:0000313" key="6">
    <source>
        <dbReference type="EMBL" id="GGI97687.1"/>
    </source>
</evidence>
<dbReference type="PANTHER" id="PTHR43214">
    <property type="entry name" value="TWO-COMPONENT RESPONSE REGULATOR"/>
    <property type="match status" value="1"/>
</dbReference>
<dbReference type="Pfam" id="PF00196">
    <property type="entry name" value="GerE"/>
    <property type="match status" value="1"/>
</dbReference>
<gene>
    <name evidence="6" type="primary">narL</name>
    <name evidence="6" type="ORF">GCM10009083_13030</name>
</gene>
<organism evidence="6 7">
    <name type="scientific">Halopseudomonas pertucinogena</name>
    <dbReference type="NCBI Taxonomy" id="86175"/>
    <lineage>
        <taxon>Bacteria</taxon>
        <taxon>Pseudomonadati</taxon>
        <taxon>Pseudomonadota</taxon>
        <taxon>Gammaproteobacteria</taxon>
        <taxon>Pseudomonadales</taxon>
        <taxon>Pseudomonadaceae</taxon>
        <taxon>Halopseudomonas</taxon>
    </lineage>
</organism>
<dbReference type="PROSITE" id="PS50110">
    <property type="entry name" value="RESPONSE_REGULATORY"/>
    <property type="match status" value="1"/>
</dbReference>
<keyword evidence="7" id="KW-1185">Reference proteome</keyword>
<evidence type="ECO:0000259" key="4">
    <source>
        <dbReference type="PROSITE" id="PS50043"/>
    </source>
</evidence>
<evidence type="ECO:0000259" key="5">
    <source>
        <dbReference type="PROSITE" id="PS50110"/>
    </source>
</evidence>
<evidence type="ECO:0000313" key="7">
    <source>
        <dbReference type="Proteomes" id="UP000633263"/>
    </source>
</evidence>
<dbReference type="CDD" id="cd17535">
    <property type="entry name" value="REC_NarL-like"/>
    <property type="match status" value="1"/>
</dbReference>
<dbReference type="InterPro" id="IPR011006">
    <property type="entry name" value="CheY-like_superfamily"/>
</dbReference>
<dbReference type="PROSITE" id="PS50043">
    <property type="entry name" value="HTH_LUXR_2"/>
    <property type="match status" value="1"/>
</dbReference>
<feature type="domain" description="HTH luxR-type" evidence="4">
    <location>
        <begin position="145"/>
        <end position="210"/>
    </location>
</feature>
<dbReference type="SMART" id="SM00448">
    <property type="entry name" value="REC"/>
    <property type="match status" value="1"/>
</dbReference>
<name>A0ABQ2CPV2_9GAMM</name>
<dbReference type="RefSeq" id="WP_188635808.1">
    <property type="nucleotide sequence ID" value="NZ_BMNN01000002.1"/>
</dbReference>
<dbReference type="InterPro" id="IPR058245">
    <property type="entry name" value="NreC/VraR/RcsB-like_REC"/>
</dbReference>
<feature type="modified residue" description="4-aspartylphosphate" evidence="3">
    <location>
        <position position="62"/>
    </location>
</feature>
<evidence type="ECO:0000256" key="2">
    <source>
        <dbReference type="ARBA" id="ARBA00023125"/>
    </source>
</evidence>